<evidence type="ECO:0000256" key="11">
    <source>
        <dbReference type="ARBA" id="ARBA00038280"/>
    </source>
</evidence>
<dbReference type="Proteomes" id="UP000598488">
    <property type="component" value="Unassembled WGS sequence"/>
</dbReference>
<dbReference type="PROSITE" id="PS51371">
    <property type="entry name" value="CBS"/>
    <property type="match status" value="2"/>
</dbReference>
<evidence type="ECO:0000256" key="12">
    <source>
        <dbReference type="ARBA" id="ARBA00039818"/>
    </source>
</evidence>
<dbReference type="EMBL" id="JAEMUH010000016">
    <property type="protein sequence ID" value="MBJ7552135.1"/>
    <property type="molecule type" value="Genomic_DNA"/>
</dbReference>
<dbReference type="PROSITE" id="PS51846">
    <property type="entry name" value="CNNM"/>
    <property type="match status" value="1"/>
</dbReference>
<dbReference type="InterPro" id="IPR036318">
    <property type="entry name" value="FAD-bd_PCMH-like_sf"/>
</dbReference>
<dbReference type="InterPro" id="IPR000644">
    <property type="entry name" value="CBS_dom"/>
</dbReference>
<evidence type="ECO:0000256" key="10">
    <source>
        <dbReference type="ARBA" id="ARBA00037177"/>
    </source>
</evidence>
<dbReference type="SUPFAM" id="SSF54631">
    <property type="entry name" value="CBS-domain pair"/>
    <property type="match status" value="1"/>
</dbReference>
<accession>A0ABS0ZEL4</accession>
<dbReference type="Pfam" id="PF01595">
    <property type="entry name" value="CNNM"/>
    <property type="match status" value="1"/>
</dbReference>
<feature type="transmembrane region" description="Helical" evidence="15">
    <location>
        <begin position="55"/>
        <end position="79"/>
    </location>
</feature>
<feature type="domain" description="CBS" evidence="16">
    <location>
        <begin position="215"/>
        <end position="275"/>
    </location>
</feature>
<evidence type="ECO:0000256" key="13">
    <source>
        <dbReference type="PROSITE-ProRule" id="PRU00703"/>
    </source>
</evidence>
<evidence type="ECO:0000256" key="4">
    <source>
        <dbReference type="ARBA" id="ARBA00022519"/>
    </source>
</evidence>
<keyword evidence="7 14" id="KW-1133">Transmembrane helix</keyword>
<protein>
    <recommendedName>
        <fullName evidence="12">Polyamine export protein</fullName>
    </recommendedName>
</protein>
<evidence type="ECO:0000313" key="19">
    <source>
        <dbReference type="Proteomes" id="UP000598488"/>
    </source>
</evidence>
<dbReference type="RefSeq" id="WP_199463716.1">
    <property type="nucleotide sequence ID" value="NZ_JAEMUH010000016.1"/>
</dbReference>
<dbReference type="SMART" id="SM00116">
    <property type="entry name" value="CBS"/>
    <property type="match status" value="2"/>
</dbReference>
<dbReference type="InterPro" id="IPR044751">
    <property type="entry name" value="Ion_transp-like_CBS"/>
</dbReference>
<keyword evidence="4" id="KW-0997">Cell inner membrane</keyword>
<feature type="domain" description="CBS" evidence="16">
    <location>
        <begin position="281"/>
        <end position="342"/>
    </location>
</feature>
<dbReference type="Gene3D" id="3.10.580.10">
    <property type="entry name" value="CBS-domain"/>
    <property type="match status" value="1"/>
</dbReference>
<feature type="transmembrane region" description="Helical" evidence="15">
    <location>
        <begin position="6"/>
        <end position="27"/>
    </location>
</feature>
<dbReference type="CDD" id="cd04590">
    <property type="entry name" value="CBS_pair_CorC_HlyC_assoc"/>
    <property type="match status" value="1"/>
</dbReference>
<evidence type="ECO:0000256" key="15">
    <source>
        <dbReference type="SAM" id="Phobius"/>
    </source>
</evidence>
<comment type="function">
    <text evidence="10">Involved in cadaverine and putrescine tolerance in stationary phase. May facilitate the efflux of both cadaverine and putrescine from the cytoplasm, reducing potentially toxic levels under certain stress conditions.</text>
</comment>
<evidence type="ECO:0000256" key="14">
    <source>
        <dbReference type="PROSITE-ProRule" id="PRU01193"/>
    </source>
</evidence>
<keyword evidence="2" id="KW-0813">Transport</keyword>
<dbReference type="InterPro" id="IPR002550">
    <property type="entry name" value="CNNM"/>
</dbReference>
<keyword evidence="3" id="KW-1003">Cell membrane</keyword>
<keyword evidence="5 14" id="KW-0812">Transmembrane</keyword>
<comment type="caution">
    <text evidence="18">The sequence shown here is derived from an EMBL/GenBank/DDBJ whole genome shotgun (WGS) entry which is preliminary data.</text>
</comment>
<evidence type="ECO:0000259" key="16">
    <source>
        <dbReference type="PROSITE" id="PS51371"/>
    </source>
</evidence>
<evidence type="ECO:0000256" key="3">
    <source>
        <dbReference type="ARBA" id="ARBA00022475"/>
    </source>
</evidence>
<dbReference type="InterPro" id="IPR005170">
    <property type="entry name" value="Transptr-assoc_dom"/>
</dbReference>
<comment type="similarity">
    <text evidence="11">Belongs to the UPF0053 family. PaeA subfamily.</text>
</comment>
<dbReference type="Pfam" id="PF00571">
    <property type="entry name" value="CBS"/>
    <property type="match status" value="1"/>
</dbReference>
<proteinExistence type="inferred from homology"/>
<dbReference type="InterPro" id="IPR046342">
    <property type="entry name" value="CBS_dom_sf"/>
</dbReference>
<keyword evidence="9 14" id="KW-0472">Membrane</keyword>
<feature type="domain" description="CNNM transmembrane" evidence="17">
    <location>
        <begin position="1"/>
        <end position="196"/>
    </location>
</feature>
<comment type="subcellular location">
    <subcellularLocation>
        <location evidence="1">Cell inner membrane</location>
        <topology evidence="1">Multi-pass membrane protein</topology>
    </subcellularLocation>
</comment>
<keyword evidence="6" id="KW-0677">Repeat</keyword>
<sequence>MNDLLWIGLLILFGALFAMSEIGMAAARKIKLRVMLEDGNEKAESVLALQQNPGAFFAMIQIALNAISILGGIVGEQALTPYIKDMVVMFYQGPLLDQISFMLSFLVLTSLFILFADLLPKRLAIIMPEAVAIKMVTPMRWITFVLMPMVFLFNGITNAILRLFNLPTKQEELVTTEDIVAMMDAGAEDGSLQKQEYQLIGNVFELDSLTIGSAMTPRDQIIYFDAEESSAAISQKIIEHPHNDFLVCDGNLDKILGVIESKEILRMVLKGETARILPDQIDKDLFYLPETLTLSEALNAFKVAPQPFAVVVNEYGTVVGLVTVKDLLSSFMGDLITPQDAEQIVKRDENSWLIEGLTPIIDVMRSLDIEEFPDRNQYETLAGFVIYKLKRLPKRTDAFVHEGYKFEVLDLEGVRVEQLLVTRIP</sequence>
<dbReference type="Gene3D" id="3.30.465.10">
    <property type="match status" value="1"/>
</dbReference>
<feature type="transmembrane region" description="Helical" evidence="15">
    <location>
        <begin position="141"/>
        <end position="161"/>
    </location>
</feature>
<keyword evidence="8 13" id="KW-0129">CBS domain</keyword>
<evidence type="ECO:0000256" key="2">
    <source>
        <dbReference type="ARBA" id="ARBA00022448"/>
    </source>
</evidence>
<keyword evidence="19" id="KW-1185">Reference proteome</keyword>
<dbReference type="InterPro" id="IPR016169">
    <property type="entry name" value="FAD-bd_PCMH_sub2"/>
</dbReference>
<dbReference type="PANTHER" id="PTHR22777:SF16">
    <property type="entry name" value="POLYAMINE EXPORT PROTEIN"/>
    <property type="match status" value="1"/>
</dbReference>
<dbReference type="PANTHER" id="PTHR22777">
    <property type="entry name" value="HEMOLYSIN-RELATED"/>
    <property type="match status" value="1"/>
</dbReference>
<dbReference type="Pfam" id="PF03471">
    <property type="entry name" value="CorC_HlyC"/>
    <property type="match status" value="1"/>
</dbReference>
<evidence type="ECO:0000313" key="18">
    <source>
        <dbReference type="EMBL" id="MBJ7552135.1"/>
    </source>
</evidence>
<evidence type="ECO:0000256" key="7">
    <source>
        <dbReference type="ARBA" id="ARBA00022989"/>
    </source>
</evidence>
<dbReference type="SUPFAM" id="SSF56176">
    <property type="entry name" value="FAD-binding/transporter-associated domain-like"/>
    <property type="match status" value="1"/>
</dbReference>
<evidence type="ECO:0000256" key="6">
    <source>
        <dbReference type="ARBA" id="ARBA00022737"/>
    </source>
</evidence>
<reference evidence="18 19" key="1">
    <citation type="submission" date="2020-12" db="EMBL/GenBank/DDBJ databases">
        <title>Comparative genome analysis of fungal antagonists Marinomonas ostreistagni 398 and M. spartinae 468.</title>
        <authorList>
            <person name="Fields J.L."/>
            <person name="Mavrodi O.V."/>
            <person name="Biber P.D."/>
            <person name="Indest K.J."/>
            <person name="Mavrodi D.V."/>
        </authorList>
    </citation>
    <scope>NUCLEOTIDE SEQUENCE [LARGE SCALE GENOMIC DNA]</scope>
    <source>
        <strain evidence="18 19">USM7</strain>
    </source>
</reference>
<evidence type="ECO:0000256" key="5">
    <source>
        <dbReference type="ARBA" id="ARBA00022692"/>
    </source>
</evidence>
<evidence type="ECO:0000256" key="8">
    <source>
        <dbReference type="ARBA" id="ARBA00023122"/>
    </source>
</evidence>
<dbReference type="SMART" id="SM01091">
    <property type="entry name" value="CorC_HlyC"/>
    <property type="match status" value="1"/>
</dbReference>
<evidence type="ECO:0000259" key="17">
    <source>
        <dbReference type="PROSITE" id="PS51846"/>
    </source>
</evidence>
<name>A0ABS0ZEL4_9GAMM</name>
<feature type="transmembrane region" description="Helical" evidence="15">
    <location>
        <begin position="99"/>
        <end position="120"/>
    </location>
</feature>
<evidence type="ECO:0000256" key="1">
    <source>
        <dbReference type="ARBA" id="ARBA00004429"/>
    </source>
</evidence>
<gene>
    <name evidence="18" type="ORF">JHD44_15705</name>
</gene>
<evidence type="ECO:0000256" key="9">
    <source>
        <dbReference type="ARBA" id="ARBA00023136"/>
    </source>
</evidence>
<organism evidence="18 19">
    <name type="scientific">Marinomonas ostreistagni</name>
    <dbReference type="NCBI Taxonomy" id="359209"/>
    <lineage>
        <taxon>Bacteria</taxon>
        <taxon>Pseudomonadati</taxon>
        <taxon>Pseudomonadota</taxon>
        <taxon>Gammaproteobacteria</taxon>
        <taxon>Oceanospirillales</taxon>
        <taxon>Oceanospirillaceae</taxon>
        <taxon>Marinomonas</taxon>
    </lineage>
</organism>